<feature type="signal peptide" evidence="1">
    <location>
        <begin position="1"/>
        <end position="22"/>
    </location>
</feature>
<dbReference type="EMBL" id="JSFK01000003">
    <property type="protein sequence ID" value="KHA73778.1"/>
    <property type="molecule type" value="Genomic_DNA"/>
</dbReference>
<sequence length="167" mass="18499">MHWLRMAAILLLGLGTCRLAMASDVGNAWVLDRLDRTDWPEALISQASMDTASRGEVLMFAKALLASEALDEEGLEQRLGVPHVQLKSVRHVRDGLWDGLLSTYRNASQNCDEQPFCPRVRSVADLRQLAAAFTGDISPAHALWASKSQGVHEQMLNEQLRVAVLRP</sequence>
<protein>
    <submittedName>
        <fullName evidence="2">Polysaccharide deacetylase</fullName>
    </submittedName>
</protein>
<dbReference type="AlphaFoldDB" id="A0A0A6DD33"/>
<evidence type="ECO:0000313" key="3">
    <source>
        <dbReference type="Proteomes" id="UP000030564"/>
    </source>
</evidence>
<proteinExistence type="predicted"/>
<gene>
    <name evidence="2" type="ORF">NZ35_06630</name>
</gene>
<comment type="caution">
    <text evidence="2">The sequence shown here is derived from an EMBL/GenBank/DDBJ whole genome shotgun (WGS) entry which is preliminary data.</text>
</comment>
<organism evidence="2 3">
    <name type="scientific">Pseudomonas chlororaphis</name>
    <dbReference type="NCBI Taxonomy" id="587753"/>
    <lineage>
        <taxon>Bacteria</taxon>
        <taxon>Pseudomonadati</taxon>
        <taxon>Pseudomonadota</taxon>
        <taxon>Gammaproteobacteria</taxon>
        <taxon>Pseudomonadales</taxon>
        <taxon>Pseudomonadaceae</taxon>
        <taxon>Pseudomonas</taxon>
    </lineage>
</organism>
<feature type="chain" id="PRO_5002025668" evidence="1">
    <location>
        <begin position="23"/>
        <end position="167"/>
    </location>
</feature>
<evidence type="ECO:0000313" key="2">
    <source>
        <dbReference type="EMBL" id="KHA73778.1"/>
    </source>
</evidence>
<keyword evidence="1" id="KW-0732">Signal</keyword>
<evidence type="ECO:0000256" key="1">
    <source>
        <dbReference type="SAM" id="SignalP"/>
    </source>
</evidence>
<dbReference type="Proteomes" id="UP000030564">
    <property type="component" value="Unassembled WGS sequence"/>
</dbReference>
<accession>A0A0A6DD33</accession>
<reference evidence="2 3" key="1">
    <citation type="submission" date="2014-10" db="EMBL/GenBank/DDBJ databases">
        <title>Draft genome sequence of Pseudomonas chlororaphis EA105.</title>
        <authorList>
            <person name="McCully L.M."/>
            <person name="Bitzer A.S."/>
            <person name="Spence C."/>
            <person name="Bais H."/>
            <person name="Silby M.W."/>
        </authorList>
    </citation>
    <scope>NUCLEOTIDE SEQUENCE [LARGE SCALE GENOMIC DNA]</scope>
    <source>
        <strain evidence="2 3">EA105</strain>
    </source>
</reference>
<name>A0A0A6DD33_9PSED</name>
<dbReference type="PATRIC" id="fig|587753.9.peg.3455"/>
<dbReference type="OrthoDB" id="6926580at2"/>